<reference evidence="2" key="2">
    <citation type="submission" date="2023-06" db="EMBL/GenBank/DDBJ databases">
        <authorList>
            <consortium name="Lawrence Berkeley National Laboratory"/>
            <person name="Mondo S.J."/>
            <person name="Hensen N."/>
            <person name="Bonometti L."/>
            <person name="Westerberg I."/>
            <person name="Brannstrom I.O."/>
            <person name="Guillou S."/>
            <person name="Cros-Aarteil S."/>
            <person name="Calhoun S."/>
            <person name="Haridas S."/>
            <person name="Kuo A."/>
            <person name="Pangilinan J."/>
            <person name="Riley R."/>
            <person name="Labutti K."/>
            <person name="Andreopoulos B."/>
            <person name="Lipzen A."/>
            <person name="Chen C."/>
            <person name="Yanf M."/>
            <person name="Daum C."/>
            <person name="Ng V."/>
            <person name="Clum A."/>
            <person name="Steindorff A."/>
            <person name="Ohm R."/>
            <person name="Martin F."/>
            <person name="Silar P."/>
            <person name="Natvig D."/>
            <person name="Lalanne C."/>
            <person name="Gautier V."/>
            <person name="Ament-Velasquez S.L."/>
            <person name="Kruys A."/>
            <person name="Hutchinson M.I."/>
            <person name="Powell A.J."/>
            <person name="Barry K."/>
            <person name="Miller A.N."/>
            <person name="Grigoriev I.V."/>
            <person name="Debuchy R."/>
            <person name="Gladieux P."/>
            <person name="Thoren M.H."/>
            <person name="Johannesson H."/>
        </authorList>
    </citation>
    <scope>NUCLEOTIDE SEQUENCE</scope>
    <source>
        <strain evidence="2">CBS 626.80</strain>
    </source>
</reference>
<reference evidence="2" key="1">
    <citation type="journal article" date="2023" name="Mol. Phylogenet. Evol.">
        <title>Genome-scale phylogeny and comparative genomics of the fungal order Sordariales.</title>
        <authorList>
            <person name="Hensen N."/>
            <person name="Bonometti L."/>
            <person name="Westerberg I."/>
            <person name="Brannstrom I.O."/>
            <person name="Guillou S."/>
            <person name="Cros-Aarteil S."/>
            <person name="Calhoun S."/>
            <person name="Haridas S."/>
            <person name="Kuo A."/>
            <person name="Mondo S."/>
            <person name="Pangilinan J."/>
            <person name="Riley R."/>
            <person name="LaButti K."/>
            <person name="Andreopoulos B."/>
            <person name="Lipzen A."/>
            <person name="Chen C."/>
            <person name="Yan M."/>
            <person name="Daum C."/>
            <person name="Ng V."/>
            <person name="Clum A."/>
            <person name="Steindorff A."/>
            <person name="Ohm R.A."/>
            <person name="Martin F."/>
            <person name="Silar P."/>
            <person name="Natvig D.O."/>
            <person name="Lalanne C."/>
            <person name="Gautier V."/>
            <person name="Ament-Velasquez S.L."/>
            <person name="Kruys A."/>
            <person name="Hutchinson M.I."/>
            <person name="Powell A.J."/>
            <person name="Barry K."/>
            <person name="Miller A.N."/>
            <person name="Grigoriev I.V."/>
            <person name="Debuchy R."/>
            <person name="Gladieux P."/>
            <person name="Hiltunen Thoren M."/>
            <person name="Johannesson H."/>
        </authorList>
    </citation>
    <scope>NUCLEOTIDE SEQUENCE</scope>
    <source>
        <strain evidence="2">CBS 626.80</strain>
    </source>
</reference>
<keyword evidence="3" id="KW-1185">Reference proteome</keyword>
<feature type="chain" id="PRO_5042834371" evidence="1">
    <location>
        <begin position="22"/>
        <end position="167"/>
    </location>
</feature>
<feature type="signal peptide" evidence="1">
    <location>
        <begin position="1"/>
        <end position="21"/>
    </location>
</feature>
<name>A0AAN6NN79_9PEZI</name>
<sequence>MTFSRRTLSLIISLTVRICWGRKYRDRPCQRVKRPWALGLPPTADHVLFVWTQFGDALYFEVADFVRLLRCFLCPGSLHSDREEGRGLPRLEVGFSFRWTLEKIEDDGGGSCVLGKTLDARLTSELLKSNGTFPDDHELFIQVSSLHAYSQGPGVPHIHVQILNCIP</sequence>
<evidence type="ECO:0000256" key="1">
    <source>
        <dbReference type="SAM" id="SignalP"/>
    </source>
</evidence>
<protein>
    <submittedName>
        <fullName evidence="2">Uncharacterized protein</fullName>
    </submittedName>
</protein>
<gene>
    <name evidence="2" type="ORF">QBC32DRAFT_352374</name>
</gene>
<proteinExistence type="predicted"/>
<dbReference type="AlphaFoldDB" id="A0AAN6NN79"/>
<keyword evidence="1" id="KW-0732">Signal</keyword>
<dbReference type="EMBL" id="MU859283">
    <property type="protein sequence ID" value="KAK3948134.1"/>
    <property type="molecule type" value="Genomic_DNA"/>
</dbReference>
<dbReference type="Proteomes" id="UP001303222">
    <property type="component" value="Unassembled WGS sequence"/>
</dbReference>
<evidence type="ECO:0000313" key="2">
    <source>
        <dbReference type="EMBL" id="KAK3948134.1"/>
    </source>
</evidence>
<evidence type="ECO:0000313" key="3">
    <source>
        <dbReference type="Proteomes" id="UP001303222"/>
    </source>
</evidence>
<accession>A0AAN6NN79</accession>
<organism evidence="2 3">
    <name type="scientific">Pseudoneurospora amorphoporcata</name>
    <dbReference type="NCBI Taxonomy" id="241081"/>
    <lineage>
        <taxon>Eukaryota</taxon>
        <taxon>Fungi</taxon>
        <taxon>Dikarya</taxon>
        <taxon>Ascomycota</taxon>
        <taxon>Pezizomycotina</taxon>
        <taxon>Sordariomycetes</taxon>
        <taxon>Sordariomycetidae</taxon>
        <taxon>Sordariales</taxon>
        <taxon>Sordariaceae</taxon>
        <taxon>Pseudoneurospora</taxon>
    </lineage>
</organism>
<comment type="caution">
    <text evidence="2">The sequence shown here is derived from an EMBL/GenBank/DDBJ whole genome shotgun (WGS) entry which is preliminary data.</text>
</comment>